<dbReference type="CDD" id="cd02966">
    <property type="entry name" value="TlpA_like_family"/>
    <property type="match status" value="1"/>
</dbReference>
<dbReference type="PROSITE" id="PS51352">
    <property type="entry name" value="THIOREDOXIN_2"/>
    <property type="match status" value="1"/>
</dbReference>
<reference evidence="4 5" key="1">
    <citation type="submission" date="2023-07" db="EMBL/GenBank/DDBJ databases">
        <title>Sorghum-associated microbial communities from plants grown in Nebraska, USA.</title>
        <authorList>
            <person name="Schachtman D."/>
        </authorList>
    </citation>
    <scope>NUCLEOTIDE SEQUENCE [LARGE SCALE GENOMIC DNA]</scope>
    <source>
        <strain evidence="4 5">DS1027</strain>
    </source>
</reference>
<dbReference type="Gene3D" id="3.40.30.10">
    <property type="entry name" value="Glutaredoxin"/>
    <property type="match status" value="1"/>
</dbReference>
<gene>
    <name evidence="4" type="ORF">J2792_001682</name>
</gene>
<dbReference type="Proteomes" id="UP001184150">
    <property type="component" value="Unassembled WGS sequence"/>
</dbReference>
<dbReference type="PROSITE" id="PS00194">
    <property type="entry name" value="THIOREDOXIN_1"/>
    <property type="match status" value="1"/>
</dbReference>
<dbReference type="PANTHER" id="PTHR42852">
    <property type="entry name" value="THIOL:DISULFIDE INTERCHANGE PROTEIN DSBE"/>
    <property type="match status" value="1"/>
</dbReference>
<comment type="caution">
    <text evidence="4">The sequence shown here is derived from an EMBL/GenBank/DDBJ whole genome shotgun (WGS) entry which is preliminary data.</text>
</comment>
<accession>A0ABU1MLA8</accession>
<organism evidence="4 5">
    <name type="scientific">Novosphingobium capsulatum</name>
    <dbReference type="NCBI Taxonomy" id="13688"/>
    <lineage>
        <taxon>Bacteria</taxon>
        <taxon>Pseudomonadati</taxon>
        <taxon>Pseudomonadota</taxon>
        <taxon>Alphaproteobacteria</taxon>
        <taxon>Sphingomonadales</taxon>
        <taxon>Sphingomonadaceae</taxon>
        <taxon>Novosphingobium</taxon>
    </lineage>
</organism>
<evidence type="ECO:0000256" key="2">
    <source>
        <dbReference type="SAM" id="SignalP"/>
    </source>
</evidence>
<dbReference type="InterPro" id="IPR050553">
    <property type="entry name" value="Thioredoxin_ResA/DsbE_sf"/>
</dbReference>
<evidence type="ECO:0000256" key="1">
    <source>
        <dbReference type="ARBA" id="ARBA00023284"/>
    </source>
</evidence>
<dbReference type="InterPro" id="IPR013766">
    <property type="entry name" value="Thioredoxin_domain"/>
</dbReference>
<evidence type="ECO:0000313" key="5">
    <source>
        <dbReference type="Proteomes" id="UP001184150"/>
    </source>
</evidence>
<evidence type="ECO:0000313" key="4">
    <source>
        <dbReference type="EMBL" id="MDR6510816.1"/>
    </source>
</evidence>
<feature type="signal peptide" evidence="2">
    <location>
        <begin position="1"/>
        <end position="23"/>
    </location>
</feature>
<dbReference type="SUPFAM" id="SSF52833">
    <property type="entry name" value="Thioredoxin-like"/>
    <property type="match status" value="1"/>
</dbReference>
<sequence>MKRGALVLALALAALGGAATAQAAPDRLPPLATTTLDGTPFAINPAAHDVVVVHFWATWCAPCRHDMPILDAAWQRYHTQGGSGQGLRMVGIALDTAASRSRILAAGMGVHFPLIRATDTHVRPRDLPTALPETRIYGRDGTIVARFGPLDAARFDQALAKALAG</sequence>
<dbReference type="PANTHER" id="PTHR42852:SF13">
    <property type="entry name" value="PROTEIN DIPZ"/>
    <property type="match status" value="1"/>
</dbReference>
<dbReference type="InterPro" id="IPR017937">
    <property type="entry name" value="Thioredoxin_CS"/>
</dbReference>
<feature type="domain" description="Thioredoxin" evidence="3">
    <location>
        <begin position="22"/>
        <end position="164"/>
    </location>
</feature>
<keyword evidence="2" id="KW-0732">Signal</keyword>
<protein>
    <recommendedName>
        <fullName evidence="3">Thioredoxin domain-containing protein</fullName>
    </recommendedName>
</protein>
<dbReference type="Pfam" id="PF00085">
    <property type="entry name" value="Thioredoxin"/>
    <property type="match status" value="1"/>
</dbReference>
<evidence type="ECO:0000259" key="3">
    <source>
        <dbReference type="PROSITE" id="PS51352"/>
    </source>
</evidence>
<feature type="chain" id="PRO_5046982634" description="Thioredoxin domain-containing protein" evidence="2">
    <location>
        <begin position="24"/>
        <end position="165"/>
    </location>
</feature>
<dbReference type="RefSeq" id="WP_168352026.1">
    <property type="nucleotide sequence ID" value="NZ_JAVDRD010000003.1"/>
</dbReference>
<dbReference type="EMBL" id="JAVDRD010000003">
    <property type="protein sequence ID" value="MDR6510816.1"/>
    <property type="molecule type" value="Genomic_DNA"/>
</dbReference>
<name>A0ABU1MLA8_9SPHN</name>
<keyword evidence="1" id="KW-0676">Redox-active center</keyword>
<keyword evidence="5" id="KW-1185">Reference proteome</keyword>
<dbReference type="InterPro" id="IPR036249">
    <property type="entry name" value="Thioredoxin-like_sf"/>
</dbReference>
<proteinExistence type="predicted"/>